<dbReference type="Pfam" id="PF00005">
    <property type="entry name" value="ABC_tran"/>
    <property type="match status" value="1"/>
</dbReference>
<keyword evidence="2" id="KW-0547">Nucleotide-binding</keyword>
<dbReference type="Gene3D" id="3.40.50.300">
    <property type="entry name" value="P-loop containing nucleotide triphosphate hydrolases"/>
    <property type="match status" value="1"/>
</dbReference>
<evidence type="ECO:0000256" key="2">
    <source>
        <dbReference type="ARBA" id="ARBA00022741"/>
    </source>
</evidence>
<keyword evidence="3 5" id="KW-0067">ATP-binding</keyword>
<dbReference type="GO" id="GO:0005524">
    <property type="term" value="F:ATP binding"/>
    <property type="evidence" value="ECO:0007669"/>
    <property type="project" value="UniProtKB-KW"/>
</dbReference>
<keyword evidence="1" id="KW-0813">Transport</keyword>
<dbReference type="InterPro" id="IPR003593">
    <property type="entry name" value="AAA+_ATPase"/>
</dbReference>
<dbReference type="Gene3D" id="2.40.50.140">
    <property type="entry name" value="Nucleic acid-binding proteins"/>
    <property type="match status" value="1"/>
</dbReference>
<dbReference type="InterPro" id="IPR008995">
    <property type="entry name" value="Mo/tungstate-bd_C_term_dom"/>
</dbReference>
<organism evidence="5 6">
    <name type="scientific">Thermobacillus xylanilyticus</name>
    <dbReference type="NCBI Taxonomy" id="76633"/>
    <lineage>
        <taxon>Bacteria</taxon>
        <taxon>Bacillati</taxon>
        <taxon>Bacillota</taxon>
        <taxon>Bacilli</taxon>
        <taxon>Bacillales</taxon>
        <taxon>Paenibacillaceae</taxon>
        <taxon>Thermobacillus</taxon>
    </lineage>
</organism>
<reference evidence="5 6" key="1">
    <citation type="submission" date="2021-04" db="EMBL/GenBank/DDBJ databases">
        <authorList>
            <person name="Rakotoarivonina H."/>
        </authorList>
    </citation>
    <scope>NUCLEOTIDE SEQUENCE [LARGE SCALE GENOMIC DNA]</scope>
    <source>
        <strain evidence="5 6">XE</strain>
    </source>
</reference>
<dbReference type="Gene3D" id="2.40.50.100">
    <property type="match status" value="1"/>
</dbReference>
<evidence type="ECO:0000256" key="1">
    <source>
        <dbReference type="ARBA" id="ARBA00022448"/>
    </source>
</evidence>
<dbReference type="PROSITE" id="PS00211">
    <property type="entry name" value="ABC_TRANSPORTER_1"/>
    <property type="match status" value="1"/>
</dbReference>
<dbReference type="InterPro" id="IPR027417">
    <property type="entry name" value="P-loop_NTPase"/>
</dbReference>
<evidence type="ECO:0000259" key="4">
    <source>
        <dbReference type="PROSITE" id="PS50893"/>
    </source>
</evidence>
<dbReference type="RefSeq" id="WP_213483906.1">
    <property type="nucleotide sequence ID" value="NZ_CAJRAY010000026.1"/>
</dbReference>
<proteinExistence type="predicted"/>
<accession>A0ABM8V2C4</accession>
<dbReference type="Proteomes" id="UP000681526">
    <property type="component" value="Unassembled WGS sequence"/>
</dbReference>
<dbReference type="Pfam" id="PF08402">
    <property type="entry name" value="TOBE_2"/>
    <property type="match status" value="1"/>
</dbReference>
<dbReference type="SMART" id="SM00382">
    <property type="entry name" value="AAA"/>
    <property type="match status" value="1"/>
</dbReference>
<protein>
    <submittedName>
        <fullName evidence="5">Sugar ABC-type transporter, ATP-binding protein</fullName>
    </submittedName>
</protein>
<evidence type="ECO:0000313" key="6">
    <source>
        <dbReference type="Proteomes" id="UP000681526"/>
    </source>
</evidence>
<dbReference type="SUPFAM" id="SSF50331">
    <property type="entry name" value="MOP-like"/>
    <property type="match status" value="1"/>
</dbReference>
<dbReference type="EMBL" id="CAJRAY010000026">
    <property type="protein sequence ID" value="CAG5082766.1"/>
    <property type="molecule type" value="Genomic_DNA"/>
</dbReference>
<dbReference type="InterPro" id="IPR012340">
    <property type="entry name" value="NA-bd_OB-fold"/>
</dbReference>
<dbReference type="PANTHER" id="PTHR43875">
    <property type="entry name" value="MALTODEXTRIN IMPORT ATP-BINDING PROTEIN MSMX"/>
    <property type="match status" value="1"/>
</dbReference>
<dbReference type="InterPro" id="IPR013611">
    <property type="entry name" value="Transp-assoc_OB_typ2"/>
</dbReference>
<evidence type="ECO:0000313" key="5">
    <source>
        <dbReference type="EMBL" id="CAG5082766.1"/>
    </source>
</evidence>
<gene>
    <name evidence="5" type="primary">txxe 940-sugA</name>
    <name evidence="5" type="ORF">TXXE_06345</name>
</gene>
<name>A0ABM8V2C4_THEXY</name>
<feature type="domain" description="ABC transporter" evidence="4">
    <location>
        <begin position="4"/>
        <end position="234"/>
    </location>
</feature>
<dbReference type="SUPFAM" id="SSF52540">
    <property type="entry name" value="P-loop containing nucleoside triphosphate hydrolases"/>
    <property type="match status" value="1"/>
</dbReference>
<dbReference type="PROSITE" id="PS50893">
    <property type="entry name" value="ABC_TRANSPORTER_2"/>
    <property type="match status" value="1"/>
</dbReference>
<dbReference type="PANTHER" id="PTHR43875:SF14">
    <property type="entry name" value="ABC TRANSPORTER ATP-BINDING PROTEIN"/>
    <property type="match status" value="1"/>
</dbReference>
<dbReference type="InterPro" id="IPR003439">
    <property type="entry name" value="ABC_transporter-like_ATP-bd"/>
</dbReference>
<keyword evidence="6" id="KW-1185">Reference proteome</keyword>
<sequence length="383" mass="42132">MSYLVLDGLSKTFRQVEVLRDIRLNVEEGEFICLLGPSGSGKSTILRLIGGFEWPDGGSIELAGRHIHDLPPNRRDIGFVFQDYALFPHMTVEENVRFGLAYRKMDKAEMRERVLSVLGLVGLTGMEKRYPRQLSGGQQQRVAIARAIALRPTLLLLDEPLSNLDAKLRRQIRLEMRQLQRELGITTVMVTHDQEEAMTMSDRIAILQNGMIQQFDTPLRLYREPVNLFVAGFIGDPPINLQPCRVEIADGGAELPVWGKRFRLDARDGAPIGNGRELVLGIRPENLRVTDADEASGSVIAAKVEAVEHLGGSALVHARTTDGSRLCAVAPPQDVPQAGQRIGLAVQTDAALLFDGNTTNRLPELVLQEGRPQVPASSTGGMP</sequence>
<dbReference type="InterPro" id="IPR017871">
    <property type="entry name" value="ABC_transporter-like_CS"/>
</dbReference>
<evidence type="ECO:0000256" key="3">
    <source>
        <dbReference type="ARBA" id="ARBA00022840"/>
    </source>
</evidence>
<comment type="caution">
    <text evidence="5">The sequence shown here is derived from an EMBL/GenBank/DDBJ whole genome shotgun (WGS) entry which is preliminary data.</text>
</comment>
<dbReference type="InterPro" id="IPR047641">
    <property type="entry name" value="ABC_transpr_MalK/UgpC-like"/>
</dbReference>